<gene>
    <name evidence="3" type="ORF">EV188_105291</name>
</gene>
<protein>
    <recommendedName>
        <fullName evidence="2">DUF5709 domain-containing protein</fullName>
    </recommendedName>
</protein>
<dbReference type="OrthoDB" id="3212066at2"/>
<comment type="caution">
    <text evidence="3">The sequence shown here is derived from an EMBL/GenBank/DDBJ whole genome shotgun (WGS) entry which is preliminary data.</text>
</comment>
<reference evidence="3 4" key="1">
    <citation type="submission" date="2019-03" db="EMBL/GenBank/DDBJ databases">
        <title>Genomic Encyclopedia of Type Strains, Phase IV (KMG-IV): sequencing the most valuable type-strain genomes for metagenomic binning, comparative biology and taxonomic classification.</title>
        <authorList>
            <person name="Goeker M."/>
        </authorList>
    </citation>
    <scope>NUCLEOTIDE SEQUENCE [LARGE SCALE GENOMIC DNA]</scope>
    <source>
        <strain evidence="3 4">DSM 45775</strain>
    </source>
</reference>
<name>A0A4R6V6I8_9PSEU</name>
<dbReference type="Proteomes" id="UP000295705">
    <property type="component" value="Unassembled WGS sequence"/>
</dbReference>
<dbReference type="AlphaFoldDB" id="A0A4R6V6I8"/>
<accession>A0A4R6V6I8</accession>
<organism evidence="3 4">
    <name type="scientific">Actinomycetospora succinea</name>
    <dbReference type="NCBI Taxonomy" id="663603"/>
    <lineage>
        <taxon>Bacteria</taxon>
        <taxon>Bacillati</taxon>
        <taxon>Actinomycetota</taxon>
        <taxon>Actinomycetes</taxon>
        <taxon>Pseudonocardiales</taxon>
        <taxon>Pseudonocardiaceae</taxon>
        <taxon>Actinomycetospora</taxon>
    </lineage>
</organism>
<dbReference type="RefSeq" id="WP_133828035.1">
    <property type="nucleotide sequence ID" value="NZ_BAABHR010000055.1"/>
</dbReference>
<dbReference type="Pfam" id="PF18970">
    <property type="entry name" value="DUF5709"/>
    <property type="match status" value="1"/>
</dbReference>
<evidence type="ECO:0000256" key="1">
    <source>
        <dbReference type="SAM" id="MobiDB-lite"/>
    </source>
</evidence>
<evidence type="ECO:0000313" key="4">
    <source>
        <dbReference type="Proteomes" id="UP000295705"/>
    </source>
</evidence>
<dbReference type="InterPro" id="IPR043763">
    <property type="entry name" value="DUF5709"/>
</dbReference>
<dbReference type="EMBL" id="SNYO01000005">
    <property type="protein sequence ID" value="TDQ55893.1"/>
    <property type="molecule type" value="Genomic_DNA"/>
</dbReference>
<feature type="domain" description="DUF5709" evidence="2">
    <location>
        <begin position="106"/>
        <end position="148"/>
    </location>
</feature>
<proteinExistence type="predicted"/>
<feature type="region of interest" description="Disordered" evidence="1">
    <location>
        <begin position="1"/>
        <end position="114"/>
    </location>
</feature>
<evidence type="ECO:0000259" key="2">
    <source>
        <dbReference type="Pfam" id="PF18970"/>
    </source>
</evidence>
<keyword evidence="4" id="KW-1185">Reference proteome</keyword>
<feature type="compositionally biased region" description="Acidic residues" evidence="1">
    <location>
        <begin position="79"/>
        <end position="107"/>
    </location>
</feature>
<sequence length="150" mass="16178">MTTPDTPDVTSGDDPDSADDTVFEQLDEAESLDDPDLADQLDEGVSPNEQPWGVDAWGITPEEEREGQPLAGRLRRELPDDDEDSDDDGDGLGDASDTDGELWDDEVGERRSGRLVLREDGEDFFADDAGIDGAGASAEEAAIHLVDDDR</sequence>
<evidence type="ECO:0000313" key="3">
    <source>
        <dbReference type="EMBL" id="TDQ55893.1"/>
    </source>
</evidence>
<feature type="compositionally biased region" description="Acidic residues" evidence="1">
    <location>
        <begin position="11"/>
        <end position="42"/>
    </location>
</feature>